<dbReference type="Proteomes" id="UP000179113">
    <property type="component" value="Unassembled WGS sequence"/>
</dbReference>
<evidence type="ECO:0000259" key="6">
    <source>
        <dbReference type="Pfam" id="PF00149"/>
    </source>
</evidence>
<evidence type="ECO:0000256" key="4">
    <source>
        <dbReference type="ARBA" id="ARBA00023136"/>
    </source>
</evidence>
<evidence type="ECO:0000256" key="2">
    <source>
        <dbReference type="ARBA" id="ARBA00022519"/>
    </source>
</evidence>
<evidence type="ECO:0000256" key="5">
    <source>
        <dbReference type="ARBA" id="ARBA00023211"/>
    </source>
</evidence>
<keyword evidence="1" id="KW-1003">Cell membrane</keyword>
<keyword evidence="4" id="KW-0472">Membrane</keyword>
<keyword evidence="5" id="KW-0464">Manganese</keyword>
<evidence type="ECO:0000256" key="3">
    <source>
        <dbReference type="ARBA" id="ARBA00022723"/>
    </source>
</evidence>
<evidence type="ECO:0000256" key="1">
    <source>
        <dbReference type="ARBA" id="ARBA00022475"/>
    </source>
</evidence>
<dbReference type="InterPro" id="IPR004843">
    <property type="entry name" value="Calcineurin-like_PHP"/>
</dbReference>
<dbReference type="InterPro" id="IPR029052">
    <property type="entry name" value="Metallo-depent_PP-like"/>
</dbReference>
<dbReference type="GO" id="GO:0008758">
    <property type="term" value="F:UDP-2,3-diacylglucosamine hydrolase activity"/>
    <property type="evidence" value="ECO:0007669"/>
    <property type="project" value="TreeGrafter"/>
</dbReference>
<dbReference type="GO" id="GO:0046872">
    <property type="term" value="F:metal ion binding"/>
    <property type="evidence" value="ECO:0007669"/>
    <property type="project" value="UniProtKB-KW"/>
</dbReference>
<accession>A0A1F4WH15</accession>
<sequence>MRTLVISDLHLTHRNFNEKKLKYLSDLIEKYDQVIINGDFWCAFTSSFTEFYTSKWDALFPILKSHKCIYIRGNHDLLEYSDKRVESFCDKYVSSFELKSEDKTILFVHGHEYAFDWHKSNFEVFIRRLFNLEAITIFVEEMLIKVFGMSSFLKIYRKFGNELQKKKIDYKDNRLIVMGHTHAMENNFEHNYINVGRMGDWYASYLVIDEESVVLNFEYF</sequence>
<name>A0A1F4WH15_UNCKA</name>
<feature type="domain" description="Calcineurin-like phosphoesterase" evidence="6">
    <location>
        <begin position="1"/>
        <end position="183"/>
    </location>
</feature>
<keyword evidence="3" id="KW-0479">Metal-binding</keyword>
<comment type="caution">
    <text evidence="7">The sequence shown here is derived from an EMBL/GenBank/DDBJ whole genome shotgun (WGS) entry which is preliminary data.</text>
</comment>
<dbReference type="AlphaFoldDB" id="A0A1F4WH15"/>
<evidence type="ECO:0000313" key="8">
    <source>
        <dbReference type="Proteomes" id="UP000179113"/>
    </source>
</evidence>
<dbReference type="EMBL" id="MEWA01000033">
    <property type="protein sequence ID" value="OGC68745.1"/>
    <property type="molecule type" value="Genomic_DNA"/>
</dbReference>
<dbReference type="GO" id="GO:0009245">
    <property type="term" value="P:lipid A biosynthetic process"/>
    <property type="evidence" value="ECO:0007669"/>
    <property type="project" value="TreeGrafter"/>
</dbReference>
<dbReference type="GO" id="GO:0016020">
    <property type="term" value="C:membrane"/>
    <property type="evidence" value="ECO:0007669"/>
    <property type="project" value="GOC"/>
</dbReference>
<dbReference type="Gene3D" id="3.60.21.10">
    <property type="match status" value="1"/>
</dbReference>
<dbReference type="InterPro" id="IPR043461">
    <property type="entry name" value="LpxH-like"/>
</dbReference>
<evidence type="ECO:0000313" key="7">
    <source>
        <dbReference type="EMBL" id="OGC68745.1"/>
    </source>
</evidence>
<keyword evidence="2" id="KW-0997">Cell inner membrane</keyword>
<reference evidence="7 8" key="1">
    <citation type="journal article" date="2016" name="Nat. Commun.">
        <title>Thousands of microbial genomes shed light on interconnected biogeochemical processes in an aquifer system.</title>
        <authorList>
            <person name="Anantharaman K."/>
            <person name="Brown C.T."/>
            <person name="Hug L.A."/>
            <person name="Sharon I."/>
            <person name="Castelle C.J."/>
            <person name="Probst A.J."/>
            <person name="Thomas B.C."/>
            <person name="Singh A."/>
            <person name="Wilkins M.J."/>
            <person name="Karaoz U."/>
            <person name="Brodie E.L."/>
            <person name="Williams K.H."/>
            <person name="Hubbard S.S."/>
            <person name="Banfield J.F."/>
        </authorList>
    </citation>
    <scope>NUCLEOTIDE SEQUENCE [LARGE SCALE GENOMIC DNA]</scope>
</reference>
<protein>
    <recommendedName>
        <fullName evidence="6">Calcineurin-like phosphoesterase domain-containing protein</fullName>
    </recommendedName>
</protein>
<organism evidence="7 8">
    <name type="scientific">candidate division WWE3 bacterium RIFOXYC1_FULL_39_7</name>
    <dbReference type="NCBI Taxonomy" id="1802643"/>
    <lineage>
        <taxon>Bacteria</taxon>
        <taxon>Katanobacteria</taxon>
    </lineage>
</organism>
<proteinExistence type="predicted"/>
<dbReference type="SUPFAM" id="SSF56300">
    <property type="entry name" value="Metallo-dependent phosphatases"/>
    <property type="match status" value="1"/>
</dbReference>
<dbReference type="PANTHER" id="PTHR34990">
    <property type="entry name" value="UDP-2,3-DIACYLGLUCOSAMINE HYDROLASE-RELATED"/>
    <property type="match status" value="1"/>
</dbReference>
<gene>
    <name evidence="7" type="ORF">A2415_02220</name>
</gene>
<dbReference type="Pfam" id="PF00149">
    <property type="entry name" value="Metallophos"/>
    <property type="match status" value="1"/>
</dbReference>